<dbReference type="AlphaFoldDB" id="A0ABD7EFI2"/>
<reference evidence="1 2" key="1">
    <citation type="submission" date="2021-03" db="EMBL/GenBank/DDBJ databases">
        <title>Comparative genomics of Chinese and international isolates of Escherichia albertii: population structure and evolution of virulence and antimicrobial resistance.</title>
        <authorList>
            <person name="Wang H."/>
            <person name="Xiong Y."/>
            <person name="Luo L."/>
        </authorList>
    </citation>
    <scope>NUCLEOTIDE SEQUENCE [LARGE SCALE GENOMIC DNA]</scope>
    <source>
        <strain evidence="1 2">Sample 165</strain>
    </source>
</reference>
<proteinExistence type="predicted"/>
<dbReference type="EMBL" id="CP070296">
    <property type="protein sequence ID" value="QST75894.1"/>
    <property type="molecule type" value="Genomic_DNA"/>
</dbReference>
<evidence type="ECO:0008006" key="3">
    <source>
        <dbReference type="Google" id="ProtNLM"/>
    </source>
</evidence>
<sequence>MKQEVEKWRPFGHPDGDIRDLSFLDAHQAVYVQHHEGKEPLEYHFWVTYSLHCFTKDYERKRTA</sequence>
<protein>
    <recommendedName>
        <fullName evidence="3">Heat shock protein C</fullName>
    </recommendedName>
</protein>
<dbReference type="Proteomes" id="UP000663211">
    <property type="component" value="Chromosome"/>
</dbReference>
<accession>A0ABD7EFI2</accession>
<organism evidence="1 2">
    <name type="scientific">Escherichia albertii</name>
    <dbReference type="NCBI Taxonomy" id="208962"/>
    <lineage>
        <taxon>Bacteria</taxon>
        <taxon>Pseudomonadati</taxon>
        <taxon>Pseudomonadota</taxon>
        <taxon>Gammaproteobacteria</taxon>
        <taxon>Enterobacterales</taxon>
        <taxon>Enterobacteriaceae</taxon>
        <taxon>Escherichia</taxon>
    </lineage>
</organism>
<name>A0ABD7EFI2_ESCAL</name>
<evidence type="ECO:0000313" key="1">
    <source>
        <dbReference type="EMBL" id="QST75894.1"/>
    </source>
</evidence>
<evidence type="ECO:0000313" key="2">
    <source>
        <dbReference type="Proteomes" id="UP000663211"/>
    </source>
</evidence>
<gene>
    <name evidence="1" type="ORF">JRC44_21935</name>
</gene>